<feature type="region of interest" description="Disordered" evidence="1">
    <location>
        <begin position="1"/>
        <end position="59"/>
    </location>
</feature>
<organism evidence="2">
    <name type="scientific">Timema shepardi</name>
    <name type="common">Walking stick</name>
    <dbReference type="NCBI Taxonomy" id="629360"/>
    <lineage>
        <taxon>Eukaryota</taxon>
        <taxon>Metazoa</taxon>
        <taxon>Ecdysozoa</taxon>
        <taxon>Arthropoda</taxon>
        <taxon>Hexapoda</taxon>
        <taxon>Insecta</taxon>
        <taxon>Pterygota</taxon>
        <taxon>Neoptera</taxon>
        <taxon>Polyneoptera</taxon>
        <taxon>Phasmatodea</taxon>
        <taxon>Timematodea</taxon>
        <taxon>Timematoidea</taxon>
        <taxon>Timematidae</taxon>
        <taxon>Timema</taxon>
    </lineage>
</organism>
<evidence type="ECO:0000313" key="2">
    <source>
        <dbReference type="EMBL" id="CAD7264571.1"/>
    </source>
</evidence>
<proteinExistence type="predicted"/>
<name>A0A7R9B2S5_TIMSH</name>
<dbReference type="AlphaFoldDB" id="A0A7R9B2S5"/>
<protein>
    <submittedName>
        <fullName evidence="2">Uncharacterized protein</fullName>
    </submittedName>
</protein>
<dbReference type="EMBL" id="OC004515">
    <property type="protein sequence ID" value="CAD7264571.1"/>
    <property type="molecule type" value="Genomic_DNA"/>
</dbReference>
<reference evidence="2" key="1">
    <citation type="submission" date="2020-11" db="EMBL/GenBank/DDBJ databases">
        <authorList>
            <person name="Tran Van P."/>
        </authorList>
    </citation>
    <scope>NUCLEOTIDE SEQUENCE</scope>
</reference>
<gene>
    <name evidence="2" type="ORF">TSIB3V08_LOCUS8621</name>
</gene>
<sequence>MWANTGGAFLRGPIRGRARDTGLHLSSRSPGGGKRSVETGPRSVPRRSRASTDHHTTSTLAVELNTTSALANYATEAGHAAPTEDSRTLFRVLTGKPNGWEDGIRINVKEIGCNEVDWIELAQDKDRLTILFALLIVVNIGDSETTTEDYEPSTEYKDVNFAHIGDILSLKFRTADNFGISLLG</sequence>
<evidence type="ECO:0000256" key="1">
    <source>
        <dbReference type="SAM" id="MobiDB-lite"/>
    </source>
</evidence>
<accession>A0A7R9B2S5</accession>